<keyword evidence="5 6" id="KW-0472">Membrane</keyword>
<reference evidence="7" key="2">
    <citation type="submission" date="2020-09" db="EMBL/GenBank/DDBJ databases">
        <authorList>
            <person name="Sun Q."/>
            <person name="Kim S."/>
        </authorList>
    </citation>
    <scope>NUCLEOTIDE SEQUENCE</scope>
    <source>
        <strain evidence="7">KCTC 42097</strain>
    </source>
</reference>
<dbReference type="Proteomes" id="UP000641137">
    <property type="component" value="Unassembled WGS sequence"/>
</dbReference>
<dbReference type="AlphaFoldDB" id="A0A8J3DG43"/>
<protein>
    <submittedName>
        <fullName evidence="7">Membrane protein</fullName>
    </submittedName>
</protein>
<gene>
    <name evidence="7" type="ORF">GCM10010136_12680</name>
</gene>
<evidence type="ECO:0000256" key="4">
    <source>
        <dbReference type="ARBA" id="ARBA00022989"/>
    </source>
</evidence>
<evidence type="ECO:0000313" key="7">
    <source>
        <dbReference type="EMBL" id="GHC68013.1"/>
    </source>
</evidence>
<evidence type="ECO:0000256" key="3">
    <source>
        <dbReference type="ARBA" id="ARBA00022692"/>
    </source>
</evidence>
<evidence type="ECO:0000256" key="2">
    <source>
        <dbReference type="ARBA" id="ARBA00022475"/>
    </source>
</evidence>
<feature type="transmembrane region" description="Helical" evidence="6">
    <location>
        <begin position="44"/>
        <end position="64"/>
    </location>
</feature>
<sequence length="319" mass="35111">MRLKDYVWPAIGFAAVAVSAWLLYKELRGISYDDLEAAFVAIPVRNWIFSGLCTVFAYAALAGYDHIALAHLGRRIPFLFISLCSFTTYALSHNIGGSVVSGGVIRYRAYSSRGLTMSEVGVLVAFCSFTFALSMVFLAGLVLLVQPWLLSRYFEDLPHGAATGLAFFLLGLVALYIFVSYMRPRPRRIFGKWLRFPRLRVVWRQLLVGPLELIAAAAIIYFALPETGNPGFVTVLGIFIISFGVALLSHAPGGLGVLEFVFVTGLPEIPAADVVAALLVFRLFYLLIPFLLSLAIIVVFERGQLIAKLRPGRPRASEP</sequence>
<comment type="caution">
    <text evidence="7">The sequence shown here is derived from an EMBL/GenBank/DDBJ whole genome shotgun (WGS) entry which is preliminary data.</text>
</comment>
<keyword evidence="2" id="KW-1003">Cell membrane</keyword>
<dbReference type="InterPro" id="IPR022791">
    <property type="entry name" value="L-PG_synthase/AglD"/>
</dbReference>
<feature type="transmembrane region" description="Helical" evidence="6">
    <location>
        <begin position="120"/>
        <end position="149"/>
    </location>
</feature>
<dbReference type="GO" id="GO:0005886">
    <property type="term" value="C:plasma membrane"/>
    <property type="evidence" value="ECO:0007669"/>
    <property type="project" value="UniProtKB-SubCell"/>
</dbReference>
<feature type="transmembrane region" description="Helical" evidence="6">
    <location>
        <begin position="161"/>
        <end position="181"/>
    </location>
</feature>
<dbReference type="Pfam" id="PF03706">
    <property type="entry name" value="LPG_synthase_TM"/>
    <property type="match status" value="1"/>
</dbReference>
<evidence type="ECO:0000256" key="6">
    <source>
        <dbReference type="SAM" id="Phobius"/>
    </source>
</evidence>
<feature type="transmembrane region" description="Helical" evidence="6">
    <location>
        <begin position="76"/>
        <end position="100"/>
    </location>
</feature>
<proteinExistence type="predicted"/>
<keyword evidence="4 6" id="KW-1133">Transmembrane helix</keyword>
<name>A0A8J3DG43_9HYPH</name>
<dbReference type="EMBL" id="BMZO01000003">
    <property type="protein sequence ID" value="GHC68013.1"/>
    <property type="molecule type" value="Genomic_DNA"/>
</dbReference>
<accession>A0A8J3DG43</accession>
<comment type="subcellular location">
    <subcellularLocation>
        <location evidence="1">Cell membrane</location>
        <topology evidence="1">Multi-pass membrane protein</topology>
    </subcellularLocation>
</comment>
<keyword evidence="3 6" id="KW-0812">Transmembrane</keyword>
<keyword evidence="8" id="KW-1185">Reference proteome</keyword>
<feature type="transmembrane region" description="Helical" evidence="6">
    <location>
        <begin position="230"/>
        <end position="248"/>
    </location>
</feature>
<evidence type="ECO:0000256" key="1">
    <source>
        <dbReference type="ARBA" id="ARBA00004651"/>
    </source>
</evidence>
<dbReference type="RefSeq" id="WP_189488987.1">
    <property type="nucleotide sequence ID" value="NZ_BMZO01000003.1"/>
</dbReference>
<evidence type="ECO:0000256" key="5">
    <source>
        <dbReference type="ARBA" id="ARBA00023136"/>
    </source>
</evidence>
<reference evidence="7" key="1">
    <citation type="journal article" date="2014" name="Int. J. Syst. Evol. Microbiol.">
        <title>Complete genome sequence of Corynebacterium casei LMG S-19264T (=DSM 44701T), isolated from a smear-ripened cheese.</title>
        <authorList>
            <consortium name="US DOE Joint Genome Institute (JGI-PGF)"/>
            <person name="Walter F."/>
            <person name="Albersmeier A."/>
            <person name="Kalinowski J."/>
            <person name="Ruckert C."/>
        </authorList>
    </citation>
    <scope>NUCLEOTIDE SEQUENCE</scope>
    <source>
        <strain evidence="7">KCTC 42097</strain>
    </source>
</reference>
<feature type="transmembrane region" description="Helical" evidence="6">
    <location>
        <begin position="283"/>
        <end position="300"/>
    </location>
</feature>
<feature type="transmembrane region" description="Helical" evidence="6">
    <location>
        <begin position="6"/>
        <end position="24"/>
    </location>
</feature>
<evidence type="ECO:0000313" key="8">
    <source>
        <dbReference type="Proteomes" id="UP000641137"/>
    </source>
</evidence>
<feature type="transmembrane region" description="Helical" evidence="6">
    <location>
        <begin position="202"/>
        <end position="224"/>
    </location>
</feature>
<organism evidence="7 8">
    <name type="scientific">Limoniibacter endophyticus</name>
    <dbReference type="NCBI Taxonomy" id="1565040"/>
    <lineage>
        <taxon>Bacteria</taxon>
        <taxon>Pseudomonadati</taxon>
        <taxon>Pseudomonadota</taxon>
        <taxon>Alphaproteobacteria</taxon>
        <taxon>Hyphomicrobiales</taxon>
        <taxon>Bartonellaceae</taxon>
        <taxon>Limoniibacter</taxon>
    </lineage>
</organism>